<dbReference type="OrthoDB" id="1161413at2"/>
<dbReference type="AlphaFoldDB" id="A0A504J3H6"/>
<reference evidence="2 3" key="1">
    <citation type="submission" date="2019-06" db="EMBL/GenBank/DDBJ databases">
        <authorList>
            <person name="Meng X."/>
        </authorList>
    </citation>
    <scope>NUCLEOTIDE SEQUENCE [LARGE SCALE GENOMIC DNA]</scope>
    <source>
        <strain evidence="2 3">M625</strain>
    </source>
</reference>
<dbReference type="InterPro" id="IPR007048">
    <property type="entry name" value="IraD/Gp25-like"/>
</dbReference>
<comment type="caution">
    <text evidence="2">The sequence shown here is derived from an EMBL/GenBank/DDBJ whole genome shotgun (WGS) entry which is preliminary data.</text>
</comment>
<gene>
    <name evidence="2" type="ORF">FHK87_24975</name>
</gene>
<evidence type="ECO:0000313" key="3">
    <source>
        <dbReference type="Proteomes" id="UP000315540"/>
    </source>
</evidence>
<proteinExistence type="predicted"/>
<evidence type="ECO:0000259" key="1">
    <source>
        <dbReference type="Pfam" id="PF04965"/>
    </source>
</evidence>
<organism evidence="2 3">
    <name type="scientific">Aquimarina algicola</name>
    <dbReference type="NCBI Taxonomy" id="2589995"/>
    <lineage>
        <taxon>Bacteria</taxon>
        <taxon>Pseudomonadati</taxon>
        <taxon>Bacteroidota</taxon>
        <taxon>Flavobacteriia</taxon>
        <taxon>Flavobacteriales</taxon>
        <taxon>Flavobacteriaceae</taxon>
        <taxon>Aquimarina</taxon>
    </lineage>
</organism>
<dbReference type="Gene3D" id="3.10.450.40">
    <property type="match status" value="1"/>
</dbReference>
<dbReference type="Pfam" id="PF04965">
    <property type="entry name" value="GPW_gp25"/>
    <property type="match status" value="1"/>
</dbReference>
<keyword evidence="3" id="KW-1185">Reference proteome</keyword>
<dbReference type="RefSeq" id="WP_140597614.1">
    <property type="nucleotide sequence ID" value="NZ_VFWZ01000011.1"/>
</dbReference>
<name>A0A504J3H6_9FLAO</name>
<feature type="domain" description="IraD/Gp25-like" evidence="1">
    <location>
        <begin position="27"/>
        <end position="127"/>
    </location>
</feature>
<dbReference type="Proteomes" id="UP000315540">
    <property type="component" value="Unassembled WGS sequence"/>
</dbReference>
<protein>
    <submittedName>
        <fullName evidence="2">GPW/gp25 family protein</fullName>
    </submittedName>
</protein>
<dbReference type="SUPFAM" id="SSF160719">
    <property type="entry name" value="gpW/gp25-like"/>
    <property type="match status" value="1"/>
</dbReference>
<dbReference type="EMBL" id="VFWZ01000011">
    <property type="protein sequence ID" value="TPN81240.1"/>
    <property type="molecule type" value="Genomic_DNA"/>
</dbReference>
<accession>A0A504J3H6</accession>
<evidence type="ECO:0000313" key="2">
    <source>
        <dbReference type="EMBL" id="TPN81240.1"/>
    </source>
</evidence>
<sequence length="143" mass="16705">MITSFYTLPLQTKKFVDNDEIDQCGIKKSISNFIHLITTSHFGECAFDETFGCSIWNVDFDNLTNNNKLRDIITDSLFESITLQERRLKNVSVDVIIEQEEFKGEKNLNRVKKRVNIRIKGTIRQTNEPFISTERFYIAPLSY</sequence>